<dbReference type="UniPathway" id="UPA00048">
    <property type="reaction ID" value="UER00071"/>
</dbReference>
<keyword evidence="11 12" id="KW-0100">Branched-chain amino acid biosynthesis</keyword>
<keyword evidence="10 12" id="KW-0456">Lyase</keyword>
<comment type="pathway">
    <text evidence="3 12">Amino-acid biosynthesis; L-leucine biosynthesis; L-leucine from 3-methyl-2-oxobutanoate: step 2/4.</text>
</comment>
<dbReference type="PROSITE" id="PS00450">
    <property type="entry name" value="ACONITASE_1"/>
    <property type="match status" value="1"/>
</dbReference>
<dbReference type="EMBL" id="BJZQ01000007">
    <property type="protein sequence ID" value="GEO89492.1"/>
    <property type="molecule type" value="Genomic_DNA"/>
</dbReference>
<dbReference type="InterPro" id="IPR050067">
    <property type="entry name" value="IPM_dehydratase_rel_enz"/>
</dbReference>
<keyword evidence="6 12" id="KW-0028">Amino-acid biosynthesis</keyword>
<evidence type="ECO:0000256" key="10">
    <source>
        <dbReference type="ARBA" id="ARBA00023239"/>
    </source>
</evidence>
<keyword evidence="9 12" id="KW-0411">Iron-sulfur</keyword>
<dbReference type="OrthoDB" id="9802769at2"/>
<dbReference type="NCBIfam" id="TIGR00170">
    <property type="entry name" value="leuC"/>
    <property type="match status" value="1"/>
</dbReference>
<dbReference type="Proteomes" id="UP000321769">
    <property type="component" value="Unassembled WGS sequence"/>
</dbReference>
<keyword evidence="7 12" id="KW-0479">Metal-binding</keyword>
<dbReference type="InterPro" id="IPR015931">
    <property type="entry name" value="Acnase/IPM_dHydase_lsu_aba_1/3"/>
</dbReference>
<dbReference type="FunFam" id="3.30.499.10:FF:000007">
    <property type="entry name" value="3-isopropylmalate dehydratase large subunit"/>
    <property type="match status" value="1"/>
</dbReference>
<dbReference type="PROSITE" id="PS01244">
    <property type="entry name" value="ACONITASE_2"/>
    <property type="match status" value="1"/>
</dbReference>
<evidence type="ECO:0000256" key="11">
    <source>
        <dbReference type="ARBA" id="ARBA00023304"/>
    </source>
</evidence>
<dbReference type="SUPFAM" id="SSF53732">
    <property type="entry name" value="Aconitase iron-sulfur domain"/>
    <property type="match status" value="1"/>
</dbReference>
<dbReference type="RefSeq" id="WP_146827360.1">
    <property type="nucleotide sequence ID" value="NZ_BAAAYQ010000001.1"/>
</dbReference>
<evidence type="ECO:0000256" key="4">
    <source>
        <dbReference type="ARBA" id="ARBA00022430"/>
    </source>
</evidence>
<proteinExistence type="inferred from homology"/>
<comment type="caution">
    <text evidence="15">The sequence shown here is derived from an EMBL/GenBank/DDBJ whole genome shotgun (WGS) entry which is preliminary data.</text>
</comment>
<evidence type="ECO:0000313" key="16">
    <source>
        <dbReference type="Proteomes" id="UP000321769"/>
    </source>
</evidence>
<dbReference type="NCBIfam" id="NF009116">
    <property type="entry name" value="PRK12466.1"/>
    <property type="match status" value="1"/>
</dbReference>
<name>A0A512HVM6_9ACTN</name>
<evidence type="ECO:0000259" key="14">
    <source>
        <dbReference type="Pfam" id="PF00330"/>
    </source>
</evidence>
<keyword evidence="5 12" id="KW-0004">4Fe-4S</keyword>
<keyword evidence="8 12" id="KW-0408">Iron</keyword>
<dbReference type="InterPro" id="IPR004430">
    <property type="entry name" value="3-IsopropMal_deHydase_lsu"/>
</dbReference>
<feature type="binding site" evidence="12">
    <location>
        <position position="347"/>
    </location>
    <ligand>
        <name>[4Fe-4S] cluster</name>
        <dbReference type="ChEBI" id="CHEBI:49883"/>
    </ligand>
</feature>
<comment type="catalytic activity">
    <reaction evidence="1 12">
        <text>(2R,3S)-3-isopropylmalate = (2S)-2-isopropylmalate</text>
        <dbReference type="Rhea" id="RHEA:32287"/>
        <dbReference type="ChEBI" id="CHEBI:1178"/>
        <dbReference type="ChEBI" id="CHEBI:35121"/>
        <dbReference type="EC" id="4.2.1.33"/>
    </reaction>
</comment>
<dbReference type="AlphaFoldDB" id="A0A512HVM6"/>
<dbReference type="GO" id="GO:0003861">
    <property type="term" value="F:3-isopropylmalate dehydratase activity"/>
    <property type="evidence" value="ECO:0007669"/>
    <property type="project" value="UniProtKB-UniRule"/>
</dbReference>
<feature type="binding site" evidence="12">
    <location>
        <position position="407"/>
    </location>
    <ligand>
        <name>[4Fe-4S] cluster</name>
        <dbReference type="ChEBI" id="CHEBI:49883"/>
    </ligand>
</feature>
<dbReference type="PANTHER" id="PTHR43822">
    <property type="entry name" value="HOMOACONITASE, MITOCHONDRIAL-RELATED"/>
    <property type="match status" value="1"/>
</dbReference>
<evidence type="ECO:0000256" key="6">
    <source>
        <dbReference type="ARBA" id="ARBA00022605"/>
    </source>
</evidence>
<dbReference type="Gene3D" id="3.30.499.10">
    <property type="entry name" value="Aconitase, domain 3"/>
    <property type="match status" value="2"/>
</dbReference>
<evidence type="ECO:0000256" key="2">
    <source>
        <dbReference type="ARBA" id="ARBA00002695"/>
    </source>
</evidence>
<dbReference type="UniPathway" id="UPA00946"/>
<dbReference type="GO" id="GO:0046872">
    <property type="term" value="F:metal ion binding"/>
    <property type="evidence" value="ECO:0007669"/>
    <property type="project" value="UniProtKB-KW"/>
</dbReference>
<comment type="subunit">
    <text evidence="12">Heterodimer of LeuC and LeuD.</text>
</comment>
<feature type="region of interest" description="Disordered" evidence="13">
    <location>
        <begin position="417"/>
        <end position="443"/>
    </location>
</feature>
<dbReference type="PRINTS" id="PR00415">
    <property type="entry name" value="ACONITASE"/>
</dbReference>
<evidence type="ECO:0000256" key="8">
    <source>
        <dbReference type="ARBA" id="ARBA00023004"/>
    </source>
</evidence>
<dbReference type="HAMAP" id="MF_01026">
    <property type="entry name" value="LeuC_type1"/>
    <property type="match status" value="1"/>
</dbReference>
<evidence type="ECO:0000256" key="5">
    <source>
        <dbReference type="ARBA" id="ARBA00022485"/>
    </source>
</evidence>
<dbReference type="PANTHER" id="PTHR43822:SF9">
    <property type="entry name" value="3-ISOPROPYLMALATE DEHYDRATASE"/>
    <property type="match status" value="1"/>
</dbReference>
<comment type="similarity">
    <text evidence="12">Belongs to the aconitase/IPM isomerase family. LeuC type 1 subfamily.</text>
</comment>
<dbReference type="InterPro" id="IPR018136">
    <property type="entry name" value="Aconitase_4Fe-4S_BS"/>
</dbReference>
<accession>A0A512HVM6</accession>
<dbReference type="InterPro" id="IPR001030">
    <property type="entry name" value="Acoase/IPM_deHydtase_lsu_aba"/>
</dbReference>
<sequence length="465" mass="49672">MGKTLAEKIWDDHVVRSAPGEPDLLFIDLHLLHEVTSPQAFDGLRLSGRTVRRPDLTLATEDHNIPTTDLDKPIADPVSRLQVETLRGNCAEFGVRLHPMGDIEQGIVHVVGPQLGLTQPGMTIVCGDSHTSTHGAFGSIAFGIGTSEVEHVLATQSLSQAKPKMMAVDVVGELPPGSTAKDLILALITQETTGGGQGYIVEYRGEAIRALTMEERMTICNMSIEWGAKAGLIAPDQTTFDYLEGRPHAPQGAEWDAAVAYWKGLVTDEDAHFDKVVTIDASQVTPWVTWGTNPGQGVALSGLVPNPDDFDDADEREAAANALRYMGLEAGTPMRDITVDTVFVGSCTNGRISDLRRAADLIKGKKVADGTRMLVVPGSVRVRLQAEEEGLDVVFKEAGAEWRGAGCSMCLGMNPDQLTPGERSASTSNRNFEGRQGKGGRTHLVSPDVAVATAVTGHLASPAEL</sequence>
<comment type="function">
    <text evidence="2 12">Catalyzes the isomerization between 2-isopropylmalate and 3-isopropylmalate, via the formation of 2-isopropylmaleate.</text>
</comment>
<gene>
    <name evidence="12 15" type="primary">leuC</name>
    <name evidence="15" type="ORF">AFL01nite_18190</name>
</gene>
<comment type="cofactor">
    <cofactor evidence="12">
        <name>[4Fe-4S] cluster</name>
        <dbReference type="ChEBI" id="CHEBI:49883"/>
    </cofactor>
    <text evidence="12">Binds 1 [4Fe-4S] cluster per subunit.</text>
</comment>
<reference evidence="15 16" key="1">
    <citation type="submission" date="2019-07" db="EMBL/GenBank/DDBJ databases">
        <title>Whole genome shotgun sequence of Aeromicrobium flavum NBRC 107625.</title>
        <authorList>
            <person name="Hosoyama A."/>
            <person name="Uohara A."/>
            <person name="Ohji S."/>
            <person name="Ichikawa N."/>
        </authorList>
    </citation>
    <scope>NUCLEOTIDE SEQUENCE [LARGE SCALE GENOMIC DNA]</scope>
    <source>
        <strain evidence="15 16">NBRC 107625</strain>
    </source>
</reference>
<dbReference type="NCBIfam" id="NF004016">
    <property type="entry name" value="PRK05478.1"/>
    <property type="match status" value="1"/>
</dbReference>
<evidence type="ECO:0000256" key="9">
    <source>
        <dbReference type="ARBA" id="ARBA00023014"/>
    </source>
</evidence>
<dbReference type="CDD" id="cd01583">
    <property type="entry name" value="IPMI"/>
    <property type="match status" value="1"/>
</dbReference>
<dbReference type="GO" id="GO:0051539">
    <property type="term" value="F:4 iron, 4 sulfur cluster binding"/>
    <property type="evidence" value="ECO:0007669"/>
    <property type="project" value="UniProtKB-KW"/>
</dbReference>
<dbReference type="GO" id="GO:0009098">
    <property type="term" value="P:L-leucine biosynthetic process"/>
    <property type="evidence" value="ECO:0007669"/>
    <property type="project" value="UniProtKB-UniRule"/>
</dbReference>
<evidence type="ECO:0000256" key="3">
    <source>
        <dbReference type="ARBA" id="ARBA00004729"/>
    </source>
</evidence>
<organism evidence="15 16">
    <name type="scientific">Aeromicrobium flavum</name>
    <dbReference type="NCBI Taxonomy" id="416568"/>
    <lineage>
        <taxon>Bacteria</taxon>
        <taxon>Bacillati</taxon>
        <taxon>Actinomycetota</taxon>
        <taxon>Actinomycetes</taxon>
        <taxon>Propionibacteriales</taxon>
        <taxon>Nocardioidaceae</taxon>
        <taxon>Aeromicrobium</taxon>
    </lineage>
</organism>
<dbReference type="InterPro" id="IPR033941">
    <property type="entry name" value="IPMI_cat"/>
</dbReference>
<keyword evidence="4 12" id="KW-0432">Leucine biosynthesis</keyword>
<evidence type="ECO:0000313" key="15">
    <source>
        <dbReference type="EMBL" id="GEO89492.1"/>
    </source>
</evidence>
<keyword evidence="16" id="KW-1185">Reference proteome</keyword>
<protein>
    <recommendedName>
        <fullName evidence="12">3-isopropylmalate dehydratase large subunit</fullName>
        <ecNumber evidence="12">4.2.1.33</ecNumber>
    </recommendedName>
    <alternativeName>
        <fullName evidence="12">Alpha-IPM isomerase</fullName>
        <shortName evidence="12">IPMI</shortName>
    </alternativeName>
    <alternativeName>
        <fullName evidence="12">Isopropylmalate isomerase</fullName>
    </alternativeName>
</protein>
<evidence type="ECO:0000256" key="12">
    <source>
        <dbReference type="HAMAP-Rule" id="MF_01026"/>
    </source>
</evidence>
<feature type="domain" description="Aconitase/3-isopropylmalate dehydratase large subunit alpha/beta/alpha" evidence="14">
    <location>
        <begin position="7"/>
        <end position="457"/>
    </location>
</feature>
<feature type="binding site" evidence="12">
    <location>
        <position position="410"/>
    </location>
    <ligand>
        <name>[4Fe-4S] cluster</name>
        <dbReference type="ChEBI" id="CHEBI:49883"/>
    </ligand>
</feature>
<evidence type="ECO:0000256" key="7">
    <source>
        <dbReference type="ARBA" id="ARBA00022723"/>
    </source>
</evidence>
<dbReference type="Pfam" id="PF00330">
    <property type="entry name" value="Aconitase"/>
    <property type="match status" value="1"/>
</dbReference>
<dbReference type="InterPro" id="IPR036008">
    <property type="entry name" value="Aconitase_4Fe-4S_dom"/>
</dbReference>
<evidence type="ECO:0000256" key="13">
    <source>
        <dbReference type="SAM" id="MobiDB-lite"/>
    </source>
</evidence>
<dbReference type="EC" id="4.2.1.33" evidence="12"/>
<evidence type="ECO:0000256" key="1">
    <source>
        <dbReference type="ARBA" id="ARBA00000491"/>
    </source>
</evidence>